<dbReference type="EMBL" id="UYRU01084853">
    <property type="protein sequence ID" value="VDN34178.1"/>
    <property type="molecule type" value="Genomic_DNA"/>
</dbReference>
<accession>A0A3P7NEY3</accession>
<proteinExistence type="predicted"/>
<dbReference type="GO" id="GO:0016020">
    <property type="term" value="C:membrane"/>
    <property type="evidence" value="ECO:0007669"/>
    <property type="project" value="InterPro"/>
</dbReference>
<evidence type="ECO:0000256" key="1">
    <source>
        <dbReference type="SAM" id="MobiDB-lite"/>
    </source>
</evidence>
<dbReference type="SUPFAM" id="SSF47661">
    <property type="entry name" value="t-snare proteins"/>
    <property type="match status" value="1"/>
</dbReference>
<dbReference type="OrthoDB" id="546861at2759"/>
<evidence type="ECO:0000313" key="2">
    <source>
        <dbReference type="EMBL" id="VDN34178.1"/>
    </source>
</evidence>
<dbReference type="GO" id="GO:0016192">
    <property type="term" value="P:vesicle-mediated transport"/>
    <property type="evidence" value="ECO:0007669"/>
    <property type="project" value="InterPro"/>
</dbReference>
<sequence length="96" mass="10846">MLTILHLLSALQETVLIVEKNPTKFFIPADELRSRQFFLHDVKAIVRKVKDNLADPRDLNSSRKSVSFEIPTHATLNGTVNRKAEKTNGLTPSHKP</sequence>
<organism evidence="2 3">
    <name type="scientific">Dibothriocephalus latus</name>
    <name type="common">Fish tapeworm</name>
    <name type="synonym">Diphyllobothrium latum</name>
    <dbReference type="NCBI Taxonomy" id="60516"/>
    <lineage>
        <taxon>Eukaryota</taxon>
        <taxon>Metazoa</taxon>
        <taxon>Spiralia</taxon>
        <taxon>Lophotrochozoa</taxon>
        <taxon>Platyhelminthes</taxon>
        <taxon>Cestoda</taxon>
        <taxon>Eucestoda</taxon>
        <taxon>Diphyllobothriidea</taxon>
        <taxon>Diphyllobothriidae</taxon>
        <taxon>Dibothriocephalus</taxon>
    </lineage>
</organism>
<dbReference type="InterPro" id="IPR010989">
    <property type="entry name" value="SNARE"/>
</dbReference>
<reference evidence="2 3" key="1">
    <citation type="submission" date="2018-11" db="EMBL/GenBank/DDBJ databases">
        <authorList>
            <consortium name="Pathogen Informatics"/>
        </authorList>
    </citation>
    <scope>NUCLEOTIDE SEQUENCE [LARGE SCALE GENOMIC DNA]</scope>
</reference>
<gene>
    <name evidence="2" type="ORF">DILT_LOCUS16444</name>
</gene>
<dbReference type="AlphaFoldDB" id="A0A3P7NEY3"/>
<protein>
    <submittedName>
        <fullName evidence="2">Uncharacterized protein</fullName>
    </submittedName>
</protein>
<keyword evidence="3" id="KW-1185">Reference proteome</keyword>
<name>A0A3P7NEY3_DIBLA</name>
<dbReference type="Gene3D" id="1.20.58.90">
    <property type="match status" value="1"/>
</dbReference>
<dbReference type="Proteomes" id="UP000281553">
    <property type="component" value="Unassembled WGS sequence"/>
</dbReference>
<feature type="region of interest" description="Disordered" evidence="1">
    <location>
        <begin position="77"/>
        <end position="96"/>
    </location>
</feature>
<evidence type="ECO:0000313" key="3">
    <source>
        <dbReference type="Proteomes" id="UP000281553"/>
    </source>
</evidence>